<keyword evidence="3" id="KW-0436">Ligase</keyword>
<evidence type="ECO:0000313" key="3">
    <source>
        <dbReference type="EMBL" id="SDI53876.1"/>
    </source>
</evidence>
<feature type="domain" description="AMP-dependent synthetase/ligase" evidence="1">
    <location>
        <begin position="27"/>
        <end position="353"/>
    </location>
</feature>
<evidence type="ECO:0000313" key="4">
    <source>
        <dbReference type="Proteomes" id="UP000183263"/>
    </source>
</evidence>
<dbReference type="Gene3D" id="3.40.50.12780">
    <property type="entry name" value="N-terminal domain of ligase-like"/>
    <property type="match status" value="1"/>
</dbReference>
<proteinExistence type="predicted"/>
<dbReference type="Pfam" id="PF00501">
    <property type="entry name" value="AMP-binding"/>
    <property type="match status" value="1"/>
</dbReference>
<dbReference type="InterPro" id="IPR025110">
    <property type="entry name" value="AMP-bd_C"/>
</dbReference>
<dbReference type="PANTHER" id="PTHR43201">
    <property type="entry name" value="ACYL-COA SYNTHETASE"/>
    <property type="match status" value="1"/>
</dbReference>
<dbReference type="Pfam" id="PF13193">
    <property type="entry name" value="AMP-binding_C"/>
    <property type="match status" value="1"/>
</dbReference>
<dbReference type="EMBL" id="FNDN01000008">
    <property type="protein sequence ID" value="SDI53876.1"/>
    <property type="molecule type" value="Genomic_DNA"/>
</dbReference>
<accession>A0A1G8LE23</accession>
<dbReference type="SUPFAM" id="SSF56801">
    <property type="entry name" value="Acetyl-CoA synthetase-like"/>
    <property type="match status" value="1"/>
</dbReference>
<dbReference type="PANTHER" id="PTHR43201:SF32">
    <property type="entry name" value="2-SUCCINYLBENZOATE--COA LIGASE, CHLOROPLASTIC_PEROXISOMAL"/>
    <property type="match status" value="1"/>
</dbReference>
<dbReference type="GO" id="GO:0031956">
    <property type="term" value="F:medium-chain fatty acid-CoA ligase activity"/>
    <property type="evidence" value="ECO:0007669"/>
    <property type="project" value="TreeGrafter"/>
</dbReference>
<dbReference type="Gene3D" id="3.30.300.30">
    <property type="match status" value="1"/>
</dbReference>
<organism evidence="3 4">
    <name type="scientific">Rhodococcus triatomae</name>
    <dbReference type="NCBI Taxonomy" id="300028"/>
    <lineage>
        <taxon>Bacteria</taxon>
        <taxon>Bacillati</taxon>
        <taxon>Actinomycetota</taxon>
        <taxon>Actinomycetes</taxon>
        <taxon>Mycobacteriales</taxon>
        <taxon>Nocardiaceae</taxon>
        <taxon>Rhodococcus</taxon>
    </lineage>
</organism>
<dbReference type="InterPro" id="IPR000873">
    <property type="entry name" value="AMP-dep_synth/lig_dom"/>
</dbReference>
<protein>
    <submittedName>
        <fullName evidence="3">Bile acid-coenzyme A ligase</fullName>
    </submittedName>
</protein>
<name>A0A1G8LE23_9NOCA</name>
<evidence type="ECO:0000259" key="2">
    <source>
        <dbReference type="Pfam" id="PF13193"/>
    </source>
</evidence>
<dbReference type="InterPro" id="IPR045851">
    <property type="entry name" value="AMP-bd_C_sf"/>
</dbReference>
<evidence type="ECO:0000259" key="1">
    <source>
        <dbReference type="Pfam" id="PF00501"/>
    </source>
</evidence>
<dbReference type="Proteomes" id="UP000183263">
    <property type="component" value="Unassembled WGS sequence"/>
</dbReference>
<dbReference type="RefSeq" id="WP_083343148.1">
    <property type="nucleotide sequence ID" value="NZ_CP048813.1"/>
</dbReference>
<dbReference type="OrthoDB" id="9803968at2"/>
<dbReference type="AlphaFoldDB" id="A0A1G8LE23"/>
<dbReference type="GO" id="GO:0006631">
    <property type="term" value="P:fatty acid metabolic process"/>
    <property type="evidence" value="ECO:0007669"/>
    <property type="project" value="TreeGrafter"/>
</dbReference>
<keyword evidence="4" id="KW-1185">Reference proteome</keyword>
<sequence length="513" mass="54987">MTVDADAAGPRVTHQGRTSLQARLRELAEIAPDRPAITDRSGTITREELDRRTTRLARRFAALGVTAGSMVSIALPNCIRHLESSIAAWKLGAVPQPLSHRLPGTEFERLLAVADPALVVGLDPGQGRPWLRGDEDVSTESDTHLPDIVAPAWKAPTSGGSTGSPKLIVAGQEATAEAVLARAGALRIAPDGVMLTTAPMYHNAPNMFSLMALAQGNHVVVMDRFDPEHTLDLIGEYGVTWLYVVPTMMGRMLRLSDEIRSAADMSSLRTVLHVGAPCPPKVKRGWLEWTGPETVVELYSGTEAQASCMIDGVEWLSHPGSVGRVTSGVMTIRDDGFREVPAGTVGEVWMRRADGAPETYRYVGAQARCRGGWESLGDLGHVDRDGYLYLTDRTSDMILVGGANVYPAEVEAALAEHPAVLTCAVIGLPDDDLGNTVHAIVQVAEPVTEVDLREHLRGRLVSYKVPRTVEFSDTPLRDDAGKMRRGALRAARIAARDLSGAAASSVTAAKSAP</sequence>
<reference evidence="3 4" key="1">
    <citation type="submission" date="2016-10" db="EMBL/GenBank/DDBJ databases">
        <authorList>
            <person name="de Groot N.N."/>
        </authorList>
    </citation>
    <scope>NUCLEOTIDE SEQUENCE [LARGE SCALE GENOMIC DNA]</scope>
    <source>
        <strain evidence="3 4">DSM 44892</strain>
    </source>
</reference>
<gene>
    <name evidence="3" type="ORF">SAMN05444695_108137</name>
</gene>
<feature type="domain" description="AMP-binding enzyme C-terminal" evidence="2">
    <location>
        <begin position="409"/>
        <end position="474"/>
    </location>
</feature>
<dbReference type="InterPro" id="IPR042099">
    <property type="entry name" value="ANL_N_sf"/>
</dbReference>